<feature type="non-terminal residue" evidence="2">
    <location>
        <position position="1"/>
    </location>
</feature>
<keyword evidence="3" id="KW-1185">Reference proteome</keyword>
<dbReference type="Proteomes" id="UP000708208">
    <property type="component" value="Unassembled WGS sequence"/>
</dbReference>
<accession>A0A8J2JS14</accession>
<organism evidence="2 3">
    <name type="scientific">Allacma fusca</name>
    <dbReference type="NCBI Taxonomy" id="39272"/>
    <lineage>
        <taxon>Eukaryota</taxon>
        <taxon>Metazoa</taxon>
        <taxon>Ecdysozoa</taxon>
        <taxon>Arthropoda</taxon>
        <taxon>Hexapoda</taxon>
        <taxon>Collembola</taxon>
        <taxon>Symphypleona</taxon>
        <taxon>Sminthuridae</taxon>
        <taxon>Allacma</taxon>
    </lineage>
</organism>
<evidence type="ECO:0000256" key="1">
    <source>
        <dbReference type="SAM" id="MobiDB-lite"/>
    </source>
</evidence>
<dbReference type="EMBL" id="CAJVCH010132589">
    <property type="protein sequence ID" value="CAG7726233.1"/>
    <property type="molecule type" value="Genomic_DNA"/>
</dbReference>
<gene>
    <name evidence="2" type="ORF">AFUS01_LOCUS15153</name>
</gene>
<reference evidence="2" key="1">
    <citation type="submission" date="2021-06" db="EMBL/GenBank/DDBJ databases">
        <authorList>
            <person name="Hodson N. C."/>
            <person name="Mongue J. A."/>
            <person name="Jaron S. K."/>
        </authorList>
    </citation>
    <scope>NUCLEOTIDE SEQUENCE</scope>
</reference>
<protein>
    <submittedName>
        <fullName evidence="2">Uncharacterized protein</fullName>
    </submittedName>
</protein>
<evidence type="ECO:0000313" key="2">
    <source>
        <dbReference type="EMBL" id="CAG7726233.1"/>
    </source>
</evidence>
<feature type="region of interest" description="Disordered" evidence="1">
    <location>
        <begin position="1"/>
        <end position="22"/>
    </location>
</feature>
<comment type="caution">
    <text evidence="2">The sequence shown here is derived from an EMBL/GenBank/DDBJ whole genome shotgun (WGS) entry which is preliminary data.</text>
</comment>
<evidence type="ECO:0000313" key="3">
    <source>
        <dbReference type="Proteomes" id="UP000708208"/>
    </source>
</evidence>
<sequence>MLQSNQGFQKGKQGRRRVFSNP</sequence>
<dbReference type="AlphaFoldDB" id="A0A8J2JS14"/>
<proteinExistence type="predicted"/>
<name>A0A8J2JS14_9HEXA</name>
<feature type="compositionally biased region" description="Basic residues" evidence="1">
    <location>
        <begin position="12"/>
        <end position="22"/>
    </location>
</feature>